<evidence type="ECO:0000259" key="1">
    <source>
        <dbReference type="Pfam" id="PF00561"/>
    </source>
</evidence>
<dbReference type="InterPro" id="IPR000073">
    <property type="entry name" value="AB_hydrolase_1"/>
</dbReference>
<dbReference type="EMBL" id="RCYZ01000013">
    <property type="protein sequence ID" value="TPG59503.1"/>
    <property type="molecule type" value="Genomic_DNA"/>
</dbReference>
<dbReference type="Gene3D" id="3.40.50.1820">
    <property type="entry name" value="alpha/beta hydrolase"/>
    <property type="match status" value="1"/>
</dbReference>
<dbReference type="AlphaFoldDB" id="A0A502GFM8"/>
<dbReference type="GO" id="GO:0016020">
    <property type="term" value="C:membrane"/>
    <property type="evidence" value="ECO:0007669"/>
    <property type="project" value="TreeGrafter"/>
</dbReference>
<accession>A0A502GFM8</accession>
<keyword evidence="3" id="KW-1185">Reference proteome</keyword>
<sequence>MPSSTFTGTVETEVLRIAYERRGPAEAPVVLLLHGFPDDVRTWDGVVEPLLAAGYQTLAPSMRGCGGSVFLDARTPRSGQAVAQAQDAIDLLDRLGIDQVVLVGHDWGAHAAYLVAALWPERVVRLVAASVGYGTGIKPGDQIPINQVHAYWYQWFFHTERGHEALKSNRQEFCRYIWHLWSPTMAFTEAEFARTAASWNNPDWVEVVLHAYCVRWGAAPPDPRYDALQKQLTPQPKISVPTTVLHGELDGAGLVASSEGKESYFTGPYQRQVLPGVGHYVPREAPAAIVEAVLHG</sequence>
<gene>
    <name evidence="2" type="ORF">EAH73_21565</name>
</gene>
<name>A0A502GFM8_9BACT</name>
<dbReference type="InterPro" id="IPR029058">
    <property type="entry name" value="AB_hydrolase_fold"/>
</dbReference>
<dbReference type="RefSeq" id="WP_140469520.1">
    <property type="nucleotide sequence ID" value="NZ_RCYZ01000013.1"/>
</dbReference>
<reference evidence="2 3" key="1">
    <citation type="journal article" date="2019" name="Environ. Microbiol.">
        <title>Species interactions and distinct microbial communities in high Arctic permafrost affected cryosols are associated with the CH4 and CO2 gas fluxes.</title>
        <authorList>
            <person name="Altshuler I."/>
            <person name="Hamel J."/>
            <person name="Turney S."/>
            <person name="Magnuson E."/>
            <person name="Levesque R."/>
            <person name="Greer C."/>
            <person name="Whyte L.G."/>
        </authorList>
    </citation>
    <scope>NUCLEOTIDE SEQUENCE [LARGE SCALE GENOMIC DNA]</scope>
    <source>
        <strain evidence="2 3">S9.2P</strain>
    </source>
</reference>
<evidence type="ECO:0000313" key="3">
    <source>
        <dbReference type="Proteomes" id="UP000317646"/>
    </source>
</evidence>
<evidence type="ECO:0000313" key="2">
    <source>
        <dbReference type="EMBL" id="TPG59503.1"/>
    </source>
</evidence>
<organism evidence="2 3">
    <name type="scientific">Hymenobacter nivis</name>
    <dbReference type="NCBI Taxonomy" id="1850093"/>
    <lineage>
        <taxon>Bacteria</taxon>
        <taxon>Pseudomonadati</taxon>
        <taxon>Bacteroidota</taxon>
        <taxon>Cytophagia</taxon>
        <taxon>Cytophagales</taxon>
        <taxon>Hymenobacteraceae</taxon>
        <taxon>Hymenobacter</taxon>
    </lineage>
</organism>
<dbReference type="PANTHER" id="PTHR43798">
    <property type="entry name" value="MONOACYLGLYCEROL LIPASE"/>
    <property type="match status" value="1"/>
</dbReference>
<feature type="domain" description="AB hydrolase-1" evidence="1">
    <location>
        <begin position="28"/>
        <end position="281"/>
    </location>
</feature>
<dbReference type="InterPro" id="IPR000639">
    <property type="entry name" value="Epox_hydrolase-like"/>
</dbReference>
<dbReference type="OrthoDB" id="9773293at2"/>
<dbReference type="PANTHER" id="PTHR43798:SF33">
    <property type="entry name" value="HYDROLASE, PUTATIVE (AFU_ORTHOLOGUE AFUA_2G14860)-RELATED"/>
    <property type="match status" value="1"/>
</dbReference>
<dbReference type="InterPro" id="IPR050266">
    <property type="entry name" value="AB_hydrolase_sf"/>
</dbReference>
<protein>
    <submittedName>
        <fullName evidence="2">Alpha/beta hydrolase</fullName>
    </submittedName>
</protein>
<dbReference type="PRINTS" id="PR00412">
    <property type="entry name" value="EPOXHYDRLASE"/>
</dbReference>
<dbReference type="SUPFAM" id="SSF53474">
    <property type="entry name" value="alpha/beta-Hydrolases"/>
    <property type="match status" value="1"/>
</dbReference>
<dbReference type="Proteomes" id="UP000317646">
    <property type="component" value="Unassembled WGS sequence"/>
</dbReference>
<keyword evidence="2" id="KW-0378">Hydrolase</keyword>
<comment type="caution">
    <text evidence="2">The sequence shown here is derived from an EMBL/GenBank/DDBJ whole genome shotgun (WGS) entry which is preliminary data.</text>
</comment>
<proteinExistence type="predicted"/>
<dbReference type="Pfam" id="PF00561">
    <property type="entry name" value="Abhydrolase_1"/>
    <property type="match status" value="1"/>
</dbReference>
<dbReference type="GO" id="GO:0016787">
    <property type="term" value="F:hydrolase activity"/>
    <property type="evidence" value="ECO:0007669"/>
    <property type="project" value="UniProtKB-KW"/>
</dbReference>